<dbReference type="SUPFAM" id="SSF53328">
    <property type="entry name" value="Formyltransferase"/>
    <property type="match status" value="1"/>
</dbReference>
<feature type="domain" description="Formyl transferase N-terminal" evidence="9">
    <location>
        <begin position="10"/>
        <end position="185"/>
    </location>
</feature>
<evidence type="ECO:0000256" key="5">
    <source>
        <dbReference type="ARBA" id="ARBA00022679"/>
    </source>
</evidence>
<keyword evidence="6 8" id="KW-0648">Protein biosynthesis</keyword>
<dbReference type="CDD" id="cd08646">
    <property type="entry name" value="FMT_core_Met-tRNA-FMT_N"/>
    <property type="match status" value="1"/>
</dbReference>
<dbReference type="Pfam" id="PF02911">
    <property type="entry name" value="Formyl_trans_C"/>
    <property type="match status" value="1"/>
</dbReference>
<comment type="catalytic activity">
    <reaction evidence="7 8">
        <text>L-methionyl-tRNA(fMet) + (6R)-10-formyltetrahydrofolate = N-formyl-L-methionyl-tRNA(fMet) + (6S)-5,6,7,8-tetrahydrofolate + H(+)</text>
        <dbReference type="Rhea" id="RHEA:24380"/>
        <dbReference type="Rhea" id="RHEA-COMP:9952"/>
        <dbReference type="Rhea" id="RHEA-COMP:9953"/>
        <dbReference type="ChEBI" id="CHEBI:15378"/>
        <dbReference type="ChEBI" id="CHEBI:57453"/>
        <dbReference type="ChEBI" id="CHEBI:78530"/>
        <dbReference type="ChEBI" id="CHEBI:78844"/>
        <dbReference type="ChEBI" id="CHEBI:195366"/>
        <dbReference type="EC" id="2.1.2.9"/>
    </reaction>
</comment>
<dbReference type="EC" id="2.1.2.9" evidence="3 8"/>
<dbReference type="InterPro" id="IPR011034">
    <property type="entry name" value="Formyl_transferase-like_C_sf"/>
</dbReference>
<feature type="domain" description="Formyl transferase C-terminal" evidence="10">
    <location>
        <begin position="210"/>
        <end position="318"/>
    </location>
</feature>
<comment type="caution">
    <text evidence="11">The sequence shown here is derived from an EMBL/GenBank/DDBJ whole genome shotgun (WGS) entry which is preliminary data.</text>
</comment>
<evidence type="ECO:0000256" key="1">
    <source>
        <dbReference type="ARBA" id="ARBA00002606"/>
    </source>
</evidence>
<dbReference type="InterPro" id="IPR036477">
    <property type="entry name" value="Formyl_transf_N_sf"/>
</dbReference>
<dbReference type="RefSeq" id="WP_201246093.1">
    <property type="nucleotide sequence ID" value="NZ_NHSF01000061.1"/>
</dbReference>
<dbReference type="Proteomes" id="UP001296967">
    <property type="component" value="Unassembled WGS sequence"/>
</dbReference>
<dbReference type="AlphaFoldDB" id="A0AAJ0UGX5"/>
<evidence type="ECO:0000259" key="9">
    <source>
        <dbReference type="Pfam" id="PF00551"/>
    </source>
</evidence>
<dbReference type="Pfam" id="PF00551">
    <property type="entry name" value="Formyl_trans_N"/>
    <property type="match status" value="1"/>
</dbReference>
<evidence type="ECO:0000256" key="3">
    <source>
        <dbReference type="ARBA" id="ARBA00012261"/>
    </source>
</evidence>
<dbReference type="Gene3D" id="3.40.50.170">
    <property type="entry name" value="Formyl transferase, N-terminal domain"/>
    <property type="match status" value="1"/>
</dbReference>
<evidence type="ECO:0000256" key="7">
    <source>
        <dbReference type="ARBA" id="ARBA00048558"/>
    </source>
</evidence>
<keyword evidence="5 8" id="KW-0808">Transferase</keyword>
<keyword evidence="12" id="KW-1185">Reference proteome</keyword>
<evidence type="ECO:0000313" key="12">
    <source>
        <dbReference type="Proteomes" id="UP001296967"/>
    </source>
</evidence>
<accession>A0AAJ0UGX5</accession>
<dbReference type="InterPro" id="IPR041711">
    <property type="entry name" value="Met-tRNA-FMT_N"/>
</dbReference>
<dbReference type="InterPro" id="IPR005793">
    <property type="entry name" value="Formyl_trans_C"/>
</dbReference>
<dbReference type="Gene3D" id="3.10.25.10">
    <property type="entry name" value="Formyl transferase, C-terminal domain"/>
    <property type="match status" value="1"/>
</dbReference>
<reference evidence="11" key="2">
    <citation type="journal article" date="2020" name="Microorganisms">
        <title>Osmotic Adaptation and Compatible Solute Biosynthesis of Phototrophic Bacteria as Revealed from Genome Analyses.</title>
        <authorList>
            <person name="Imhoff J.F."/>
            <person name="Rahn T."/>
            <person name="Kunzel S."/>
            <person name="Keller A."/>
            <person name="Neulinger S.C."/>
        </authorList>
    </citation>
    <scope>NUCLEOTIDE SEQUENCE</scope>
    <source>
        <strain evidence="11">DSM 4395</strain>
    </source>
</reference>
<dbReference type="InterPro" id="IPR037022">
    <property type="entry name" value="Formyl_trans_C_sf"/>
</dbReference>
<evidence type="ECO:0000256" key="6">
    <source>
        <dbReference type="ARBA" id="ARBA00022917"/>
    </source>
</evidence>
<feature type="binding site" evidence="8">
    <location>
        <begin position="116"/>
        <end position="119"/>
    </location>
    <ligand>
        <name>(6S)-5,6,7,8-tetrahydrofolate</name>
        <dbReference type="ChEBI" id="CHEBI:57453"/>
    </ligand>
</feature>
<sequence>MEAPLESPRILFAGTPTFAVPALSALIAADWTVVAVYTQPDRPAGRGRKTASGPVKQVALDADIPVLQPPSLKSAAALEQMQALSPDLMVVAAYGLILPATILACPRLGCLNIHASLLPRWRGAAPIQRAIAAGDEYTGISLMHMEQGLDTGPVYATQRTRIGPRETGGSLHDRLAAIGAKLLLDSLPAICDQSLTPQPQDHDAATYASKLDKREAMIDWRRSALEIDRQIRAFEPWPVAQTHCQGETLRLWEASPLAAGEAGARLAADTTGQPLPGTVLGSSSDGIEVATGDGVLRIERLQAPGKRPISAADYARAHAVDGILLG</sequence>
<proteinExistence type="inferred from homology"/>
<dbReference type="PANTHER" id="PTHR11138:SF5">
    <property type="entry name" value="METHIONYL-TRNA FORMYLTRANSFERASE, MITOCHONDRIAL"/>
    <property type="match status" value="1"/>
</dbReference>
<name>A0AAJ0UGX5_HALSE</name>
<dbReference type="GO" id="GO:0005829">
    <property type="term" value="C:cytosol"/>
    <property type="evidence" value="ECO:0007669"/>
    <property type="project" value="TreeGrafter"/>
</dbReference>
<dbReference type="InterPro" id="IPR044135">
    <property type="entry name" value="Met-tRNA-FMT_C"/>
</dbReference>
<evidence type="ECO:0000256" key="2">
    <source>
        <dbReference type="ARBA" id="ARBA00010699"/>
    </source>
</evidence>
<gene>
    <name evidence="8" type="primary">fmt</name>
    <name evidence="11" type="ORF">CCR82_12180</name>
</gene>
<dbReference type="SUPFAM" id="SSF50486">
    <property type="entry name" value="FMT C-terminal domain-like"/>
    <property type="match status" value="1"/>
</dbReference>
<comment type="function">
    <text evidence="1 8">Attaches a formyl group to the free amino group of methionyl-tRNA(fMet). The formyl group appears to play a dual role in the initiator identity of N-formylmethionyl-tRNA by promoting its recognition by IF2 and preventing the misappropriation of this tRNA by the elongation apparatus.</text>
</comment>
<dbReference type="NCBIfam" id="TIGR00460">
    <property type="entry name" value="fmt"/>
    <property type="match status" value="1"/>
</dbReference>
<protein>
    <recommendedName>
        <fullName evidence="4 8">Methionyl-tRNA formyltransferase</fullName>
        <ecNumber evidence="3 8">2.1.2.9</ecNumber>
    </recommendedName>
</protein>
<evidence type="ECO:0000313" key="11">
    <source>
        <dbReference type="EMBL" id="MBK5931257.1"/>
    </source>
</evidence>
<comment type="similarity">
    <text evidence="2 8">Belongs to the Fmt family.</text>
</comment>
<dbReference type="InterPro" id="IPR005794">
    <property type="entry name" value="Fmt"/>
</dbReference>
<evidence type="ECO:0000256" key="8">
    <source>
        <dbReference type="HAMAP-Rule" id="MF_00182"/>
    </source>
</evidence>
<dbReference type="EMBL" id="NHSF01000061">
    <property type="protein sequence ID" value="MBK5931257.1"/>
    <property type="molecule type" value="Genomic_DNA"/>
</dbReference>
<organism evidence="11 12">
    <name type="scientific">Halochromatium salexigens</name>
    <name type="common">Chromatium salexigens</name>
    <dbReference type="NCBI Taxonomy" id="49447"/>
    <lineage>
        <taxon>Bacteria</taxon>
        <taxon>Pseudomonadati</taxon>
        <taxon>Pseudomonadota</taxon>
        <taxon>Gammaproteobacteria</taxon>
        <taxon>Chromatiales</taxon>
        <taxon>Chromatiaceae</taxon>
        <taxon>Halochromatium</taxon>
    </lineage>
</organism>
<dbReference type="GO" id="GO:0004479">
    <property type="term" value="F:methionyl-tRNA formyltransferase activity"/>
    <property type="evidence" value="ECO:0007669"/>
    <property type="project" value="UniProtKB-UniRule"/>
</dbReference>
<reference evidence="11" key="1">
    <citation type="submission" date="2017-05" db="EMBL/GenBank/DDBJ databases">
        <authorList>
            <person name="Imhoff J.F."/>
            <person name="Rahn T."/>
            <person name="Kuenzel S."/>
            <person name="Neulinger S.C."/>
        </authorList>
    </citation>
    <scope>NUCLEOTIDE SEQUENCE</scope>
    <source>
        <strain evidence="11">DSM 4395</strain>
    </source>
</reference>
<dbReference type="CDD" id="cd08704">
    <property type="entry name" value="Met_tRNA_FMT_C"/>
    <property type="match status" value="1"/>
</dbReference>
<evidence type="ECO:0000259" key="10">
    <source>
        <dbReference type="Pfam" id="PF02911"/>
    </source>
</evidence>
<dbReference type="PANTHER" id="PTHR11138">
    <property type="entry name" value="METHIONYL-TRNA FORMYLTRANSFERASE"/>
    <property type="match status" value="1"/>
</dbReference>
<dbReference type="InterPro" id="IPR002376">
    <property type="entry name" value="Formyl_transf_N"/>
</dbReference>
<evidence type="ECO:0000256" key="4">
    <source>
        <dbReference type="ARBA" id="ARBA00016014"/>
    </source>
</evidence>
<dbReference type="HAMAP" id="MF_00182">
    <property type="entry name" value="Formyl_trans"/>
    <property type="match status" value="1"/>
</dbReference>